<accession>G3HN41</accession>
<reference evidence="3" key="1">
    <citation type="journal article" date="2011" name="Nat. Biotechnol.">
        <title>The genomic sequence of the Chinese hamster ovary (CHO)-K1 cell line.</title>
        <authorList>
            <person name="Xu X."/>
            <person name="Nagarajan H."/>
            <person name="Lewis N.E."/>
            <person name="Pan S."/>
            <person name="Cai Z."/>
            <person name="Liu X."/>
            <person name="Chen W."/>
            <person name="Xie M."/>
            <person name="Wang W."/>
            <person name="Hammond S."/>
            <person name="Andersen M.R."/>
            <person name="Neff N."/>
            <person name="Passarelli B."/>
            <person name="Koh W."/>
            <person name="Fan H.C."/>
            <person name="Wang J."/>
            <person name="Gui Y."/>
            <person name="Lee K.H."/>
            <person name="Betenbaugh M.J."/>
            <person name="Quake S.R."/>
            <person name="Famili I."/>
            <person name="Palsson B.O."/>
            <person name="Wang J."/>
        </authorList>
    </citation>
    <scope>NUCLEOTIDE SEQUENCE [LARGE SCALE GENOMIC DNA]</scope>
    <source>
        <strain evidence="3">CHO K1 cell line</strain>
    </source>
</reference>
<evidence type="ECO:0000256" key="1">
    <source>
        <dbReference type="SAM" id="MobiDB-lite"/>
    </source>
</evidence>
<dbReference type="AlphaFoldDB" id="G3HN41"/>
<feature type="compositionally biased region" description="Basic and acidic residues" evidence="1">
    <location>
        <begin position="1"/>
        <end position="14"/>
    </location>
</feature>
<dbReference type="InParanoid" id="G3HN41"/>
<dbReference type="Proteomes" id="UP000001075">
    <property type="component" value="Unassembled WGS sequence"/>
</dbReference>
<gene>
    <name evidence="2" type="ORF">I79_012172</name>
</gene>
<name>G3HN41_CRIGR</name>
<dbReference type="EMBL" id="JH000532">
    <property type="protein sequence ID" value="EGW10962.1"/>
    <property type="molecule type" value="Genomic_DNA"/>
</dbReference>
<feature type="compositionally biased region" description="Polar residues" evidence="1">
    <location>
        <begin position="15"/>
        <end position="27"/>
    </location>
</feature>
<protein>
    <submittedName>
        <fullName evidence="2">Uncharacterized protein</fullName>
    </submittedName>
</protein>
<evidence type="ECO:0000313" key="3">
    <source>
        <dbReference type="Proteomes" id="UP000001075"/>
    </source>
</evidence>
<sequence length="51" mass="5562">MTVHVGEDVEKGEHSSTAGGSANLYSHFGNQYGDSSGKWESVHLKIQQFHS</sequence>
<organism evidence="2 3">
    <name type="scientific">Cricetulus griseus</name>
    <name type="common">Chinese hamster</name>
    <name type="synonym">Cricetulus barabensis griseus</name>
    <dbReference type="NCBI Taxonomy" id="10029"/>
    <lineage>
        <taxon>Eukaryota</taxon>
        <taxon>Metazoa</taxon>
        <taxon>Chordata</taxon>
        <taxon>Craniata</taxon>
        <taxon>Vertebrata</taxon>
        <taxon>Euteleostomi</taxon>
        <taxon>Mammalia</taxon>
        <taxon>Eutheria</taxon>
        <taxon>Euarchontoglires</taxon>
        <taxon>Glires</taxon>
        <taxon>Rodentia</taxon>
        <taxon>Myomorpha</taxon>
        <taxon>Muroidea</taxon>
        <taxon>Cricetidae</taxon>
        <taxon>Cricetinae</taxon>
        <taxon>Cricetulus</taxon>
    </lineage>
</organism>
<feature type="region of interest" description="Disordered" evidence="1">
    <location>
        <begin position="1"/>
        <end position="27"/>
    </location>
</feature>
<evidence type="ECO:0000313" key="2">
    <source>
        <dbReference type="EMBL" id="EGW10962.1"/>
    </source>
</evidence>
<proteinExistence type="predicted"/>